<dbReference type="OrthoDB" id="6140514at2759"/>
<evidence type="ECO:0000256" key="1">
    <source>
        <dbReference type="SAM" id="MobiDB-lite"/>
    </source>
</evidence>
<dbReference type="CDD" id="cd03714">
    <property type="entry name" value="RT_DIRS1"/>
    <property type="match status" value="1"/>
</dbReference>
<dbReference type="Pfam" id="PF00078">
    <property type="entry name" value="RVT_1"/>
    <property type="match status" value="1"/>
</dbReference>
<feature type="compositionally biased region" description="Acidic residues" evidence="1">
    <location>
        <begin position="150"/>
        <end position="169"/>
    </location>
</feature>
<dbReference type="InterPro" id="IPR036397">
    <property type="entry name" value="RNaseH_sf"/>
</dbReference>
<dbReference type="EMBL" id="UYJE01003118">
    <property type="protein sequence ID" value="VDI16676.1"/>
    <property type="molecule type" value="Genomic_DNA"/>
</dbReference>
<protein>
    <recommendedName>
        <fullName evidence="2">Reverse transcriptase domain-containing protein</fullName>
    </recommendedName>
</protein>
<keyword evidence="4" id="KW-1185">Reference proteome</keyword>
<evidence type="ECO:0000313" key="4">
    <source>
        <dbReference type="Proteomes" id="UP000596742"/>
    </source>
</evidence>
<feature type="region of interest" description="Disordered" evidence="1">
    <location>
        <begin position="135"/>
        <end position="176"/>
    </location>
</feature>
<dbReference type="PANTHER" id="PTHR33050">
    <property type="entry name" value="REVERSE TRANSCRIPTASE DOMAIN-CONTAINING PROTEIN"/>
    <property type="match status" value="1"/>
</dbReference>
<dbReference type="CDD" id="cd09275">
    <property type="entry name" value="RNase_HI_RT_DIRS1"/>
    <property type="match status" value="1"/>
</dbReference>
<dbReference type="Gene3D" id="3.10.10.10">
    <property type="entry name" value="HIV Type 1 Reverse Transcriptase, subunit A, domain 1"/>
    <property type="match status" value="1"/>
</dbReference>
<dbReference type="InterPro" id="IPR052055">
    <property type="entry name" value="Hepadnavirus_pol/RT"/>
</dbReference>
<dbReference type="InterPro" id="IPR043128">
    <property type="entry name" value="Rev_trsase/Diguanyl_cyclase"/>
</dbReference>
<evidence type="ECO:0000313" key="3">
    <source>
        <dbReference type="EMBL" id="VDI16676.1"/>
    </source>
</evidence>
<feature type="domain" description="Reverse transcriptase" evidence="2">
    <location>
        <begin position="386"/>
        <end position="568"/>
    </location>
</feature>
<dbReference type="Proteomes" id="UP000596742">
    <property type="component" value="Unassembled WGS sequence"/>
</dbReference>
<evidence type="ECO:0000259" key="2">
    <source>
        <dbReference type="PROSITE" id="PS50878"/>
    </source>
</evidence>
<dbReference type="Gene3D" id="3.30.420.10">
    <property type="entry name" value="Ribonuclease H-like superfamily/Ribonuclease H"/>
    <property type="match status" value="1"/>
</dbReference>
<feature type="compositionally biased region" description="Polar residues" evidence="1">
    <location>
        <begin position="135"/>
        <end position="149"/>
    </location>
</feature>
<dbReference type="InterPro" id="IPR043502">
    <property type="entry name" value="DNA/RNA_pol_sf"/>
</dbReference>
<dbReference type="Gene3D" id="3.30.70.270">
    <property type="match status" value="1"/>
</dbReference>
<proteinExistence type="predicted"/>
<accession>A0A8B6DAM2</accession>
<organism evidence="3 4">
    <name type="scientific">Mytilus galloprovincialis</name>
    <name type="common">Mediterranean mussel</name>
    <dbReference type="NCBI Taxonomy" id="29158"/>
    <lineage>
        <taxon>Eukaryota</taxon>
        <taxon>Metazoa</taxon>
        <taxon>Spiralia</taxon>
        <taxon>Lophotrochozoa</taxon>
        <taxon>Mollusca</taxon>
        <taxon>Bivalvia</taxon>
        <taxon>Autobranchia</taxon>
        <taxon>Pteriomorphia</taxon>
        <taxon>Mytilida</taxon>
        <taxon>Mytiloidea</taxon>
        <taxon>Mytilidae</taxon>
        <taxon>Mytilinae</taxon>
        <taxon>Mytilus</taxon>
    </lineage>
</organism>
<comment type="caution">
    <text evidence="3">The sequence shown here is derived from an EMBL/GenBank/DDBJ whole genome shotgun (WGS) entry which is preliminary data.</text>
</comment>
<dbReference type="SUPFAM" id="SSF56672">
    <property type="entry name" value="DNA/RNA polymerases"/>
    <property type="match status" value="1"/>
</dbReference>
<dbReference type="GO" id="GO:0003676">
    <property type="term" value="F:nucleic acid binding"/>
    <property type="evidence" value="ECO:0007669"/>
    <property type="project" value="InterPro"/>
</dbReference>
<dbReference type="InterPro" id="IPR000477">
    <property type="entry name" value="RT_dom"/>
</dbReference>
<reference evidence="3" key="1">
    <citation type="submission" date="2018-11" db="EMBL/GenBank/DDBJ databases">
        <authorList>
            <person name="Alioto T."/>
            <person name="Alioto T."/>
        </authorList>
    </citation>
    <scope>NUCLEOTIDE SEQUENCE</scope>
</reference>
<feature type="region of interest" description="Disordered" evidence="1">
    <location>
        <begin position="98"/>
        <end position="118"/>
    </location>
</feature>
<gene>
    <name evidence="3" type="ORF">MGAL_10B068903</name>
</gene>
<name>A0A8B6DAM2_MYTGA</name>
<dbReference type="AlphaFoldDB" id="A0A8B6DAM2"/>
<sequence>MADQSSINSLQELSGLAKNSSNTDKSCIPTRLISPGYNINDDINDNVFEATVENAAFGGGASAVNHDRVPEVIPDVYNILLQNQILMQNMMKKQMFSTTDSSNNVNKNNSRKSATISRTPAPVLDKLFDVNNNKSEQSEQLYSDISSAESNDESVYDSDDDCSGDEELAENTSKKNDNVNVLESMKEFISTEELSGPKINNDLAGYMNQGLRTRPNEDKLKELTQKYNKPANVSSLKVPRVNLGIWRQMTTRNKDVDLKLQHLQNLLSKAACPMILQQDSIQEEKERSKVDHVVSASDVSTNDQLLDISGEQLQNFPNNFIGGKISLFFDRWKELTSDYWILDIIKGYKLEFENIPTQINKPHPLVFNAIENQYVQQEIDKFITKRIIQPVTQTEDQYVSNIFVRPKKDGTYRVILNLKQLNLDIEHIHFKMETFKTAVTSISKNCWFGSVDLKDAYYSVKVDKNDRKYLRFYWKHVLYEYTCLPNGLTTAPRIFTKILKVVFSKLRSKGHCNTPYIDDSLLVSKTYAECQKNITDTVKLLDYLGFTIHPDKSVLQPTQIIVFLGFVINSLTMRITLTEEKADNIAKLCSRLILKKEITIREFAQVIGKLVATQPGVQFAPLYIKSLEITKDILLKCHYGNFDAKMILSEDNISDLNWWVNNVKSSFNPINQKDPDFILKTDSSSKGWGAVVQDTLLETKGFLSYEEQKNHINFLELKAVLLALKWFCSSREKIHIQVYVDNMVALNYINKMGGRILKLNTLTKELWNWCINRKIWVTAFYLPGVANIEADRLSRSINVDIEWKLNENVFHIINSLFGPHDVDLFASKINHQLPRYYSYFPDSYAEAVDAFSVQWNNINCYCFPPFSLIGKILQKVDKDKADMTLVAPLWNTQNWFPLILHRIVADSFMINSQKNLLYQPQSPTIEHHIVKLKLAVFRISGNCSKVMDYQKKLPTLLHHRGNQLPNNNIGHIAKDGCHFAVKGKSIYLKPLS</sequence>
<dbReference type="GO" id="GO:0006259">
    <property type="term" value="P:DNA metabolic process"/>
    <property type="evidence" value="ECO:0007669"/>
    <property type="project" value="UniProtKB-ARBA"/>
</dbReference>
<feature type="compositionally biased region" description="Low complexity" evidence="1">
    <location>
        <begin position="98"/>
        <end position="113"/>
    </location>
</feature>
<dbReference type="PANTHER" id="PTHR33050:SF7">
    <property type="entry name" value="RIBONUCLEASE H"/>
    <property type="match status" value="1"/>
</dbReference>
<dbReference type="PROSITE" id="PS50878">
    <property type="entry name" value="RT_POL"/>
    <property type="match status" value="1"/>
</dbReference>